<dbReference type="EMBL" id="JARYMX010000008">
    <property type="protein sequence ID" value="KAJ9538813.1"/>
    <property type="molecule type" value="Genomic_DNA"/>
</dbReference>
<evidence type="ECO:0000256" key="1">
    <source>
        <dbReference type="ARBA" id="ARBA00022670"/>
    </source>
</evidence>
<dbReference type="Pfam" id="PF25597">
    <property type="entry name" value="SH3_retrovirus"/>
    <property type="match status" value="1"/>
</dbReference>
<dbReference type="SUPFAM" id="SSF53098">
    <property type="entry name" value="Ribonuclease H-like"/>
    <property type="match status" value="1"/>
</dbReference>
<dbReference type="InterPro" id="IPR039537">
    <property type="entry name" value="Retrotran_Ty1/copia-like"/>
</dbReference>
<dbReference type="InterPro" id="IPR036875">
    <property type="entry name" value="Znf_CCHC_sf"/>
</dbReference>
<dbReference type="PROSITE" id="PS50994">
    <property type="entry name" value="INTEGRASE"/>
    <property type="match status" value="1"/>
</dbReference>
<dbReference type="Pfam" id="PF14223">
    <property type="entry name" value="Retrotran_gag_2"/>
    <property type="match status" value="1"/>
</dbReference>
<comment type="caution">
    <text evidence="9">The sequence shown here is derived from an EMBL/GenBank/DDBJ whole genome shotgun (WGS) entry which is preliminary data.</text>
</comment>
<dbReference type="CDD" id="cd09272">
    <property type="entry name" value="RNase_HI_RT_Ty1"/>
    <property type="match status" value="1"/>
</dbReference>
<dbReference type="GO" id="GO:0006508">
    <property type="term" value="P:proteolysis"/>
    <property type="evidence" value="ECO:0007669"/>
    <property type="project" value="UniProtKB-KW"/>
</dbReference>
<evidence type="ECO:0000259" key="7">
    <source>
        <dbReference type="PROSITE" id="PS50158"/>
    </source>
</evidence>
<feature type="domain" description="CCHC-type" evidence="7">
    <location>
        <begin position="482"/>
        <end position="496"/>
    </location>
</feature>
<dbReference type="GO" id="GO:0004190">
    <property type="term" value="F:aspartic-type endopeptidase activity"/>
    <property type="evidence" value="ECO:0007669"/>
    <property type="project" value="UniProtKB-KW"/>
</dbReference>
<proteinExistence type="predicted"/>
<dbReference type="GO" id="GO:0008270">
    <property type="term" value="F:zinc ion binding"/>
    <property type="evidence" value="ECO:0007669"/>
    <property type="project" value="UniProtKB-KW"/>
</dbReference>
<feature type="region of interest" description="Disordered" evidence="6">
    <location>
        <begin position="1"/>
        <end position="28"/>
    </location>
</feature>
<gene>
    <name evidence="9" type="ORF">OSB04_031546</name>
</gene>
<evidence type="ECO:0000313" key="10">
    <source>
        <dbReference type="Proteomes" id="UP001172457"/>
    </source>
</evidence>
<dbReference type="SUPFAM" id="SSF57756">
    <property type="entry name" value="Retrovirus zinc finger-like domains"/>
    <property type="match status" value="1"/>
</dbReference>
<evidence type="ECO:0000256" key="4">
    <source>
        <dbReference type="ARBA" id="ARBA00022801"/>
    </source>
</evidence>
<dbReference type="Gene3D" id="3.30.420.10">
    <property type="entry name" value="Ribonuclease H-like superfamily/Ribonuclease H"/>
    <property type="match status" value="1"/>
</dbReference>
<dbReference type="GO" id="GO:0015074">
    <property type="term" value="P:DNA integration"/>
    <property type="evidence" value="ECO:0007669"/>
    <property type="project" value="InterPro"/>
</dbReference>
<dbReference type="InterPro" id="IPR054722">
    <property type="entry name" value="PolX-like_BBD"/>
</dbReference>
<feature type="domain" description="Integrase catalytic" evidence="8">
    <location>
        <begin position="724"/>
        <end position="901"/>
    </location>
</feature>
<evidence type="ECO:0000256" key="3">
    <source>
        <dbReference type="ARBA" id="ARBA00022750"/>
    </source>
</evidence>
<dbReference type="InterPro" id="IPR025724">
    <property type="entry name" value="GAG-pre-integrase_dom"/>
</dbReference>
<dbReference type="GO" id="GO:0003676">
    <property type="term" value="F:nucleic acid binding"/>
    <property type="evidence" value="ECO:0007669"/>
    <property type="project" value="InterPro"/>
</dbReference>
<dbReference type="InterPro" id="IPR012337">
    <property type="entry name" value="RNaseH-like_sf"/>
</dbReference>
<dbReference type="PROSITE" id="PS50158">
    <property type="entry name" value="ZF_CCHC"/>
    <property type="match status" value="1"/>
</dbReference>
<dbReference type="InterPro" id="IPR001584">
    <property type="entry name" value="Integrase_cat-core"/>
</dbReference>
<feature type="compositionally biased region" description="Basic and acidic residues" evidence="6">
    <location>
        <begin position="1383"/>
        <end position="1392"/>
    </location>
</feature>
<evidence type="ECO:0000256" key="5">
    <source>
        <dbReference type="PROSITE-ProRule" id="PRU00047"/>
    </source>
</evidence>
<dbReference type="InterPro" id="IPR001878">
    <property type="entry name" value="Znf_CCHC"/>
</dbReference>
<evidence type="ECO:0000256" key="6">
    <source>
        <dbReference type="SAM" id="MobiDB-lite"/>
    </source>
</evidence>
<feature type="region of interest" description="Disordered" evidence="6">
    <location>
        <begin position="449"/>
        <end position="471"/>
    </location>
</feature>
<accession>A0AA38SAL2</accession>
<feature type="region of interest" description="Disordered" evidence="6">
    <location>
        <begin position="1041"/>
        <end position="1072"/>
    </location>
</feature>
<evidence type="ECO:0000259" key="8">
    <source>
        <dbReference type="PROSITE" id="PS50994"/>
    </source>
</evidence>
<dbReference type="Pfam" id="PF00665">
    <property type="entry name" value="rve"/>
    <property type="match status" value="1"/>
</dbReference>
<keyword evidence="2" id="KW-0479">Metal-binding</keyword>
<feature type="compositionally biased region" description="Basic and acidic residues" evidence="6">
    <location>
        <begin position="1"/>
        <end position="19"/>
    </location>
</feature>
<feature type="compositionally biased region" description="Basic and acidic residues" evidence="6">
    <location>
        <begin position="1041"/>
        <end position="1051"/>
    </location>
</feature>
<evidence type="ECO:0000313" key="9">
    <source>
        <dbReference type="EMBL" id="KAJ9538813.1"/>
    </source>
</evidence>
<keyword evidence="5" id="KW-0862">Zinc</keyword>
<dbReference type="InterPro" id="IPR043502">
    <property type="entry name" value="DNA/RNA_pol_sf"/>
</dbReference>
<keyword evidence="5" id="KW-0863">Zinc-finger</keyword>
<dbReference type="PANTHER" id="PTHR42648">
    <property type="entry name" value="TRANSPOSASE, PUTATIVE-RELATED"/>
    <property type="match status" value="1"/>
</dbReference>
<dbReference type="InterPro" id="IPR057670">
    <property type="entry name" value="SH3_retrovirus"/>
</dbReference>
<keyword evidence="4" id="KW-0378">Hydrolase</keyword>
<keyword evidence="1" id="KW-0645">Protease</keyword>
<evidence type="ECO:0000256" key="2">
    <source>
        <dbReference type="ARBA" id="ARBA00022723"/>
    </source>
</evidence>
<feature type="compositionally biased region" description="Basic and acidic residues" evidence="6">
    <location>
        <begin position="1062"/>
        <end position="1072"/>
    </location>
</feature>
<keyword evidence="10" id="KW-1185">Reference proteome</keyword>
<name>A0AA38SAL2_9ASTR</name>
<dbReference type="InterPro" id="IPR013103">
    <property type="entry name" value="RVT_2"/>
</dbReference>
<sequence length="1392" mass="160095">MNELSRRRWSEFAREDNRSSPKKMTGTGVEVISTPTGLFMSQHRHIQDILHQFNMDSAKDVITPLYATKSLSPNDPSHSVDALPTVSLLGLSNTLTSLQALKHVLRYLNSTIHHSVLRNRNSPLTLFAFSDSDWGGVNDASRSTTAYILYFGTDFISWKSTQQKSDSRSSTKAEYKALANASAELMWIKSLLKELYVTNNHIPTLFCDNTGATYLCANPVYHSRMKHITEVDLIKNGSGTQQYWEFIFIPQQGSSSKHDQQQFLTHTTQYPMSVANFAPLNGVNYKKWKEDIELMLGILDYDHVLKEDPPPEPANTATKEVMGIPESDIAKVYFASIADKYKVPDKAETGYLMNKLIRMRSIRVYILQGIDTSCKLKEMKVEVDDSFLVHLLLNSLPDQYSHLRSLYNTQKERWTLDELITICVQEESEIKSKGKAIAINYMPKFKNKTKRPSNFHKGSSSTPLAKKVKTNGKPFKNKRELKCFFCKKTGHFKKDCEGFKEWLNKKGNAKHFFSLETTINDSDHSWWFDTGSPIHIVNSMQELSKTTTVPRLNESRICTADGQALKVEAVGECRLLFKNNYVLTLNNVYYIPKIKRNLMSGSQVVTENNVSFYANKDCMLYYLDDVCFGNAYLIDGYWHLNCVNETINKGLKRYICSINKFTGSKKRHKQNVSSFLWHKRLGHISKSRMQDLIRQEILPELDFNDFETCVDCLKGKMTNSINFHSKRSQCILELIHTDICGPFPIETICGNRYFATFIDDFSRFCYIFLMSEKSQVLDCFIQFKTEVERQSEKVIKVVRSDRGGEYFGKYSEKGQHKGPFAIYLEQVGIKAEYTTPYTPTQNGVAERKNRTLMDMVRSMFARSSLPKFLWGEALKTANYICNRTPTKAIKGTPFELWNWYKPSLNHFHAWGCKAETREYHVEKLSKLDSRSLSAFFIGYSEKSKGFKFYNPGRGQRIFETNKAKFYDEIFNEDDDMGNSSQIPQNLDNWMTYHENDLSSIPEDGNIILQPIPIVSTNITENLDQVPDNPFLESSQDQVHVSEAEHVHERVTEQPPEPIHNTEPLRRSTRERRSAIPDDYHVYLTEIEFDLGEDDDPTSFKEAMESPNKDKWLKAMEEELTSMSNNEVWDLIDKSNSIKPIGNKWVFKTKRDANGKIERYKARLVAKGYNQKEGINYNETLSPVSTKDAFRVLMALVAHFDLELHQMDVKTAFLNGDLEEEIHMTQPEGFAINNNQVCKLNKSIYGLKQASRQWYKKFDTVMNSFGFEENKLDECIYSKTSGSSFIFLILYVDDILLATNSKNLLQTTKAFLMKSFDMKDMGEAHYVLGIEIIRNRRIGTLGLSQKGYIEKVLKRFGMENCRSGEAPMSKGDKLHKGQCPNNTLEKKEMDKIP</sequence>
<dbReference type="Proteomes" id="UP001172457">
    <property type="component" value="Chromosome 8"/>
</dbReference>
<organism evidence="9 10">
    <name type="scientific">Centaurea solstitialis</name>
    <name type="common">yellow star-thistle</name>
    <dbReference type="NCBI Taxonomy" id="347529"/>
    <lineage>
        <taxon>Eukaryota</taxon>
        <taxon>Viridiplantae</taxon>
        <taxon>Streptophyta</taxon>
        <taxon>Embryophyta</taxon>
        <taxon>Tracheophyta</taxon>
        <taxon>Spermatophyta</taxon>
        <taxon>Magnoliopsida</taxon>
        <taxon>eudicotyledons</taxon>
        <taxon>Gunneridae</taxon>
        <taxon>Pentapetalae</taxon>
        <taxon>asterids</taxon>
        <taxon>campanulids</taxon>
        <taxon>Asterales</taxon>
        <taxon>Asteraceae</taxon>
        <taxon>Carduoideae</taxon>
        <taxon>Cardueae</taxon>
        <taxon>Centaureinae</taxon>
        <taxon>Centaurea</taxon>
    </lineage>
</organism>
<dbReference type="Pfam" id="PF13976">
    <property type="entry name" value="gag_pre-integrs"/>
    <property type="match status" value="1"/>
</dbReference>
<keyword evidence="3" id="KW-0064">Aspartyl protease</keyword>
<dbReference type="Pfam" id="PF22936">
    <property type="entry name" value="Pol_BBD"/>
    <property type="match status" value="1"/>
</dbReference>
<reference evidence="9" key="1">
    <citation type="submission" date="2023-03" db="EMBL/GenBank/DDBJ databases">
        <title>Chromosome-scale reference genome and RAD-based genetic map of yellow starthistle (Centaurea solstitialis) reveal putative structural variation and QTLs associated with invader traits.</title>
        <authorList>
            <person name="Reatini B."/>
            <person name="Cang F.A."/>
            <person name="Jiang Q."/>
            <person name="Mckibben M.T.W."/>
            <person name="Barker M.S."/>
            <person name="Rieseberg L.H."/>
            <person name="Dlugosch K.M."/>
        </authorList>
    </citation>
    <scope>NUCLEOTIDE SEQUENCE</scope>
    <source>
        <strain evidence="9">CAN-66</strain>
        <tissue evidence="9">Leaf</tissue>
    </source>
</reference>
<evidence type="ECO:0008006" key="11">
    <source>
        <dbReference type="Google" id="ProtNLM"/>
    </source>
</evidence>
<dbReference type="InterPro" id="IPR036397">
    <property type="entry name" value="RNaseH_sf"/>
</dbReference>
<dbReference type="Pfam" id="PF07727">
    <property type="entry name" value="RVT_2"/>
    <property type="match status" value="1"/>
</dbReference>
<dbReference type="PANTHER" id="PTHR42648:SF28">
    <property type="entry name" value="TRANSPOSON-ENCODED PROTEIN WITH RIBONUCLEASE H-LIKE AND RETROVIRUS ZINC FINGER-LIKE DOMAINS"/>
    <property type="match status" value="1"/>
</dbReference>
<dbReference type="SUPFAM" id="SSF56672">
    <property type="entry name" value="DNA/RNA polymerases"/>
    <property type="match status" value="1"/>
</dbReference>
<protein>
    <recommendedName>
        <fullName evidence="11">Polyprotein</fullName>
    </recommendedName>
</protein>
<feature type="region of interest" description="Disordered" evidence="6">
    <location>
        <begin position="1366"/>
        <end position="1392"/>
    </location>
</feature>